<organism evidence="6 7">
    <name type="scientific">Conidiobolus coronatus (strain ATCC 28846 / CBS 209.66 / NRRL 28638)</name>
    <name type="common">Delacroixia coronata</name>
    <dbReference type="NCBI Taxonomy" id="796925"/>
    <lineage>
        <taxon>Eukaryota</taxon>
        <taxon>Fungi</taxon>
        <taxon>Fungi incertae sedis</taxon>
        <taxon>Zoopagomycota</taxon>
        <taxon>Entomophthoromycotina</taxon>
        <taxon>Entomophthoromycetes</taxon>
        <taxon>Entomophthorales</taxon>
        <taxon>Ancylistaceae</taxon>
        <taxon>Conidiobolus</taxon>
    </lineage>
</organism>
<dbReference type="PANTHER" id="PTHR22706">
    <property type="entry name" value="ASSEMBLY FACTOR FOR SPINDLE MICROTUBULES"/>
    <property type="match status" value="1"/>
</dbReference>
<dbReference type="GO" id="GO:0000278">
    <property type="term" value="P:mitotic cell cycle"/>
    <property type="evidence" value="ECO:0007669"/>
    <property type="project" value="TreeGrafter"/>
</dbReference>
<sequence>MASDHSTILESSPLKRGSILPKDFNLSAPSMHKENSTSHRKSNSTSALPIDASPLKKSTAKTFNSLSNRVSFLPTDTLEEDHDVHLINNIQSQIPILELAPFKPATELYFGNTYLNQGLLRHFKIFNSQQKPLHVRLLTENLKDVDFELFPNQELPSNKEFGKGIVKLGPGESFNVPVFWTPKELGKVRHTLKLEVVNSNKTFEVVLLGQAAERPPPRSQRRITVRRGMMKRLHSSNNQVRNISTSGGTLKKLKFSLEPSDRKQILLNWKYESNQMLLRIMGHYLNNDSTSLYTSSIVKYSIIQKVLQDVPKGKHYLKESLLVKVLETAKCKEVVKVLRFKSRVHPINDYNIRRGVTDILFNLNPQWLLYALSVIFEKDLELNKELTPAIVKDTIQSQFFGNFTVESEIGEVTKFIVNNFIKLSSVLDHAMTHVFTRGDPALFSYTSKFLSTQDFFSFLINNYTNSDSTDVIIKLANLGIKFTYKQSRVQKHRESINNLALDLRNGINLAQFGAQHFDNWLHFEGLNLVPLTQEHKVNNMNLMFEFMNLHGLAYNNILNGPTKPIDIVLGDRNRSIGLLTSILVEWKLPRAVGLGVVEGEIEKLLSQQSKEKTGSKVDSLDESFNSSSPVILALFKWCTLVNQFFNFEVINLNSSFKDPLPILHIFSYYLPKLFLVEDIKRNLEVNSQNLIESSENPTKRIRSDIPIDYIQDNYTTLNKWSKQLGLLTNGINFQNGQEIDKNLVILFLAMVFQSIIKLSVETESSSKIQRAWRRYYQDRRRSMGVYNLAESRVAVKKIQNWFKRYMSAPKARECRVEFIQQKDASIVIQSLWRFHKARSQLKLLKSAVKLQSWWKMATISRNYQQFKSNVTKIQAQYRCVSTRNAYKTLKQSATTLQAHWRGRDTRIKLETLQLATVAIQKFYRSLQLTRLTALKYESLKYSAIVFQKHWRRLQAQRHLAYLLVLSKLQAHCRRYLVIQNITKLNRSCILIQRAYRSWRIKEELKRELAAIRLQSWYRMHRQQNQYSLDVSEYRNARNNAAIQIQKTFKMHQARKQYLSVYNANNVIATRWRATLLAREIQQQYAQVKQSAVILQSHWRNLNYTRMIRDQYVQKLNSAIVIQKYFRRYKSQLEVNQLRALVNLQALIRSKLVQSDYQLLKRAAKIFIRKHWLSYKEWKLEQQRRWEASISLQSQWRAFIARRQLHELRSEHYAAIKIQSNFKRFAATKEYQKLRTASTILQRRYRQLLYTRRIHLNYNNLKSAALICQKLVRSKQETTRVFNAYNQVKSTAIFLQYTIRRLWKIRERREKSAIRIQTWFRSAFTRQNYLRDVAIWRKIVKIQNWFRMVKDRSEYLDTRNKMVWLQQKWRSTLQSRVDQDHFINVSNACRAIQVRFRANQEALNTRLSFTLLKLQTIKIQRWYRSILETRLMNEAATKIQTLVLSFNARYRFYRKQLIRHTWSKLLIRVQCFNVLKNNVLDNYRAIQFRQNVIKTKVLDVWREKCQERLIEIRRQAQIRKENSAATVLQHHIRLFLIRCRFLRICHSTYLLQRVIRGHFVRKLDIPDRRIRAIRKRVMKANAEATEEMKLCNRTTFALKAIAQSRCITTVMKACQHLVVVTRLSQICRHRLLKEYKCVQIILELMKSCNRSTPHQEMLKPAVQILEHLSLDDLGQSSLIRSAEQIGFILETMYFHNDLEFVLKGLLATLHHLMHSPSAFSYIKRTPDLKFKLRQIQSKMLRTQSRLSHLPKSRLSVMPNSYGHRQSYINRSHIGFDCHIFFSLPSMTEDKFELMEKVLNGLEAKAPLTNLKQ</sequence>
<dbReference type="Gene3D" id="1.10.418.10">
    <property type="entry name" value="Calponin-like domain"/>
    <property type="match status" value="1"/>
</dbReference>
<accession>A0A137NYC5</accession>
<name>A0A137NYC5_CONC2</name>
<dbReference type="GO" id="GO:0007051">
    <property type="term" value="P:spindle organization"/>
    <property type="evidence" value="ECO:0007669"/>
    <property type="project" value="TreeGrafter"/>
</dbReference>
<dbReference type="GO" id="GO:0051295">
    <property type="term" value="P:establishment of meiotic spindle localization"/>
    <property type="evidence" value="ECO:0007669"/>
    <property type="project" value="TreeGrafter"/>
</dbReference>
<dbReference type="Gene3D" id="1.20.5.190">
    <property type="match status" value="8"/>
</dbReference>
<keyword evidence="4" id="KW-0112">Calmodulin-binding</keyword>
<dbReference type="InterPro" id="IPR000048">
    <property type="entry name" value="IQ_motif_EF-hand-BS"/>
</dbReference>
<dbReference type="InterPro" id="IPR013783">
    <property type="entry name" value="Ig-like_fold"/>
</dbReference>
<dbReference type="InterPro" id="IPR036872">
    <property type="entry name" value="CH_dom_sf"/>
</dbReference>
<dbReference type="GO" id="GO:0005737">
    <property type="term" value="C:cytoplasm"/>
    <property type="evidence" value="ECO:0007669"/>
    <property type="project" value="UniProtKB-SubCell"/>
</dbReference>
<evidence type="ECO:0000256" key="2">
    <source>
        <dbReference type="ARBA" id="ARBA00022490"/>
    </source>
</evidence>
<protein>
    <recommendedName>
        <fullName evidence="8">Sfi1-domain-containing protein</fullName>
    </recommendedName>
</protein>
<dbReference type="SUPFAM" id="SSF52540">
    <property type="entry name" value="P-loop containing nucleoside triphosphate hydrolases"/>
    <property type="match status" value="2"/>
</dbReference>
<dbReference type="PANTHER" id="PTHR22706:SF1">
    <property type="entry name" value="ASSEMBLY FACTOR FOR SPINDLE MICROTUBULES"/>
    <property type="match status" value="1"/>
</dbReference>
<dbReference type="Gene3D" id="2.60.40.10">
    <property type="entry name" value="Immunoglobulins"/>
    <property type="match status" value="1"/>
</dbReference>
<evidence type="ECO:0000256" key="5">
    <source>
        <dbReference type="SAM" id="MobiDB-lite"/>
    </source>
</evidence>
<dbReference type="InterPro" id="IPR027417">
    <property type="entry name" value="P-loop_NTPase"/>
</dbReference>
<dbReference type="SUPFAM" id="SSF47576">
    <property type="entry name" value="Calponin-homology domain, CH-domain"/>
    <property type="match status" value="1"/>
</dbReference>
<dbReference type="SMART" id="SM00015">
    <property type="entry name" value="IQ"/>
    <property type="match status" value="18"/>
</dbReference>
<dbReference type="OrthoDB" id="76388at2759"/>
<feature type="region of interest" description="Disordered" evidence="5">
    <location>
        <begin position="25"/>
        <end position="51"/>
    </location>
</feature>
<dbReference type="PROSITE" id="PS50096">
    <property type="entry name" value="IQ"/>
    <property type="match status" value="9"/>
</dbReference>
<dbReference type="EMBL" id="KQ964620">
    <property type="protein sequence ID" value="KXN67671.1"/>
    <property type="molecule type" value="Genomic_DNA"/>
</dbReference>
<dbReference type="STRING" id="796925.A0A137NYC5"/>
<keyword evidence="7" id="KW-1185">Reference proteome</keyword>
<evidence type="ECO:0000256" key="4">
    <source>
        <dbReference type="ARBA" id="ARBA00022860"/>
    </source>
</evidence>
<evidence type="ECO:0000313" key="7">
    <source>
        <dbReference type="Proteomes" id="UP000070444"/>
    </source>
</evidence>
<dbReference type="GO" id="GO:0000922">
    <property type="term" value="C:spindle pole"/>
    <property type="evidence" value="ECO:0007669"/>
    <property type="project" value="TreeGrafter"/>
</dbReference>
<gene>
    <name evidence="6" type="ORF">CONCODRAFT_86837</name>
</gene>
<evidence type="ECO:0008006" key="8">
    <source>
        <dbReference type="Google" id="ProtNLM"/>
    </source>
</evidence>
<dbReference type="GO" id="GO:0005516">
    <property type="term" value="F:calmodulin binding"/>
    <property type="evidence" value="ECO:0007669"/>
    <property type="project" value="UniProtKB-KW"/>
</dbReference>
<dbReference type="Proteomes" id="UP000070444">
    <property type="component" value="Unassembled WGS sequence"/>
</dbReference>
<dbReference type="Pfam" id="PF00612">
    <property type="entry name" value="IQ"/>
    <property type="match status" value="9"/>
</dbReference>
<comment type="subcellular location">
    <subcellularLocation>
        <location evidence="1">Cytoplasm</location>
    </subcellularLocation>
</comment>
<proteinExistence type="predicted"/>
<dbReference type="InterPro" id="IPR051185">
    <property type="entry name" value="ASPM"/>
</dbReference>
<evidence type="ECO:0000256" key="1">
    <source>
        <dbReference type="ARBA" id="ARBA00004496"/>
    </source>
</evidence>
<keyword evidence="2" id="KW-0963">Cytoplasm</keyword>
<evidence type="ECO:0000313" key="6">
    <source>
        <dbReference type="EMBL" id="KXN67671.1"/>
    </source>
</evidence>
<reference evidence="6 7" key="1">
    <citation type="journal article" date="2015" name="Genome Biol. Evol.">
        <title>Phylogenomic analyses indicate that early fungi evolved digesting cell walls of algal ancestors of land plants.</title>
        <authorList>
            <person name="Chang Y."/>
            <person name="Wang S."/>
            <person name="Sekimoto S."/>
            <person name="Aerts A.L."/>
            <person name="Choi C."/>
            <person name="Clum A."/>
            <person name="LaButti K.M."/>
            <person name="Lindquist E.A."/>
            <person name="Yee Ngan C."/>
            <person name="Ohm R.A."/>
            <person name="Salamov A.A."/>
            <person name="Grigoriev I.V."/>
            <person name="Spatafora J.W."/>
            <person name="Berbee M.L."/>
        </authorList>
    </citation>
    <scope>NUCLEOTIDE SEQUENCE [LARGE SCALE GENOMIC DNA]</scope>
    <source>
        <strain evidence="6 7">NRRL 28638</strain>
    </source>
</reference>
<keyword evidence="3" id="KW-0677">Repeat</keyword>
<evidence type="ECO:0000256" key="3">
    <source>
        <dbReference type="ARBA" id="ARBA00022737"/>
    </source>
</evidence>